<dbReference type="Proteomes" id="UP000024900">
    <property type="component" value="Unassembled WGS sequence"/>
</dbReference>
<comment type="similarity">
    <text evidence="1">Belongs to the ATP-dependent DNA ligase family.</text>
</comment>
<dbReference type="EMBL" id="ADOU02000004">
    <property type="protein sequence ID" value="KGJ70033.1"/>
    <property type="molecule type" value="Genomic_DNA"/>
</dbReference>
<proteinExistence type="inferred from homology"/>
<dbReference type="PANTHER" id="PTHR45674">
    <property type="entry name" value="DNA LIGASE 1/3 FAMILY MEMBER"/>
    <property type="match status" value="1"/>
</dbReference>
<dbReference type="GO" id="GO:0005524">
    <property type="term" value="F:ATP binding"/>
    <property type="evidence" value="ECO:0007669"/>
    <property type="project" value="InterPro"/>
</dbReference>
<feature type="domain" description="ATP-dependent DNA ligase family profile" evidence="3">
    <location>
        <begin position="104"/>
        <end position="211"/>
    </location>
</feature>
<dbReference type="Gene3D" id="3.30.1490.70">
    <property type="match status" value="1"/>
</dbReference>
<dbReference type="GO" id="GO:0006310">
    <property type="term" value="P:DNA recombination"/>
    <property type="evidence" value="ECO:0007669"/>
    <property type="project" value="InterPro"/>
</dbReference>
<evidence type="ECO:0000256" key="2">
    <source>
        <dbReference type="ARBA" id="ARBA00022598"/>
    </source>
</evidence>
<sequence>MYQRRRPYLEAMRNAFEFCLPTAAKVVPAGRDWIHEIKYDGYRLRVERSGKTVRLWTRNGHNWTSRFPWIVEAALKNREQQFVIDGEAVVLGVDGVSDFSALHSRRHDDEVQLYAFDVLALGGEDLRPLPLSMRKTNLARLLRGRPDGMFVAPFEAGEIGPDLFGAACRMGLEGLVSKRRDRRYGAGRSKDWIKVKNRAHPAFTRVMDAHK</sequence>
<dbReference type="Gene3D" id="3.30.470.30">
    <property type="entry name" value="DNA ligase/mRNA capping enzyme"/>
    <property type="match status" value="1"/>
</dbReference>
<dbReference type="GO" id="GO:0006281">
    <property type="term" value="P:DNA repair"/>
    <property type="evidence" value="ECO:0007669"/>
    <property type="project" value="InterPro"/>
</dbReference>
<accession>A0A837CN06</accession>
<dbReference type="GO" id="GO:0003910">
    <property type="term" value="F:DNA ligase (ATP) activity"/>
    <property type="evidence" value="ECO:0007669"/>
    <property type="project" value="InterPro"/>
</dbReference>
<dbReference type="Pfam" id="PF01068">
    <property type="entry name" value="DNA_ligase_A_M"/>
    <property type="match status" value="1"/>
</dbReference>
<evidence type="ECO:0000313" key="5">
    <source>
        <dbReference type="Proteomes" id="UP000024900"/>
    </source>
</evidence>
<organism evidence="4 5">
    <name type="scientific">Bradyrhizobium diazoefficiens SEMIA 5080</name>
    <dbReference type="NCBI Taxonomy" id="754504"/>
    <lineage>
        <taxon>Bacteria</taxon>
        <taxon>Pseudomonadati</taxon>
        <taxon>Pseudomonadota</taxon>
        <taxon>Alphaproteobacteria</taxon>
        <taxon>Hyphomicrobiales</taxon>
        <taxon>Nitrobacteraceae</taxon>
        <taxon>Bradyrhizobium</taxon>
    </lineage>
</organism>
<reference evidence="4 5" key="1">
    <citation type="journal article" date="2014" name="BMC Genomics">
        <title>Comparative genomics of Bradyrhizobium japonicum CPAC 15 and Bradyrhizobium diazoefficiens CPAC 7: elite model strains for understanding symbiotic performance with soybean.</title>
        <authorList>
            <person name="Siqueira A.F."/>
            <person name="Ormeno-Orrillo E."/>
            <person name="Souza R.C."/>
            <person name="Rodrigues E.P."/>
            <person name="Almeida L.G."/>
            <person name="Barcellos F.G."/>
            <person name="Batista J.S."/>
            <person name="Nakatami A.S."/>
            <person name="Martinez-Romero E."/>
            <person name="Vasconcelos A.T."/>
            <person name="Hungria M."/>
        </authorList>
    </citation>
    <scope>NUCLEOTIDE SEQUENCE [LARGE SCALE GENOMIC DNA]</scope>
    <source>
        <strain evidence="4 5">SEMIA 5080</strain>
    </source>
</reference>
<dbReference type="PANTHER" id="PTHR45674:SF4">
    <property type="entry name" value="DNA LIGASE 1"/>
    <property type="match status" value="1"/>
</dbReference>
<dbReference type="InterPro" id="IPR012310">
    <property type="entry name" value="DNA_ligase_ATP-dep_cent"/>
</dbReference>
<keyword evidence="2 4" id="KW-0436">Ligase</keyword>
<evidence type="ECO:0000313" key="4">
    <source>
        <dbReference type="EMBL" id="KGJ70033.1"/>
    </source>
</evidence>
<gene>
    <name evidence="4" type="ORF">BJA5080_04201</name>
</gene>
<dbReference type="InterPro" id="IPR050191">
    <property type="entry name" value="ATP-dep_DNA_ligase"/>
</dbReference>
<dbReference type="CDD" id="cd07906">
    <property type="entry name" value="Adenylation_DNA_ligase_LigD_LigC"/>
    <property type="match status" value="1"/>
</dbReference>
<comment type="caution">
    <text evidence="4">The sequence shown here is derived from an EMBL/GenBank/DDBJ whole genome shotgun (WGS) entry which is preliminary data.</text>
</comment>
<dbReference type="PROSITE" id="PS50160">
    <property type="entry name" value="DNA_LIGASE_A3"/>
    <property type="match status" value="1"/>
</dbReference>
<name>A0A837CN06_9BRAD</name>
<protein>
    <submittedName>
        <fullName evidence="4">Putative DNA ligase-like protein</fullName>
    </submittedName>
</protein>
<evidence type="ECO:0000259" key="3">
    <source>
        <dbReference type="PROSITE" id="PS50160"/>
    </source>
</evidence>
<dbReference type="AlphaFoldDB" id="A0A837CN06"/>
<evidence type="ECO:0000256" key="1">
    <source>
        <dbReference type="ARBA" id="ARBA00007572"/>
    </source>
</evidence>
<dbReference type="SUPFAM" id="SSF56091">
    <property type="entry name" value="DNA ligase/mRNA capping enzyme, catalytic domain"/>
    <property type="match status" value="1"/>
</dbReference>